<dbReference type="GO" id="GO:0016791">
    <property type="term" value="F:phosphatase activity"/>
    <property type="evidence" value="ECO:0007669"/>
    <property type="project" value="TreeGrafter"/>
</dbReference>
<dbReference type="CDD" id="cd07067">
    <property type="entry name" value="HP_PGM_like"/>
    <property type="match status" value="1"/>
</dbReference>
<dbReference type="Pfam" id="PF00300">
    <property type="entry name" value="His_Phos_1"/>
    <property type="match status" value="1"/>
</dbReference>
<dbReference type="EMBL" id="CP022579">
    <property type="protein sequence ID" value="QEL66360.1"/>
    <property type="molecule type" value="Genomic_DNA"/>
</dbReference>
<dbReference type="SUPFAM" id="SSF53254">
    <property type="entry name" value="Phosphoglycerate mutase-like"/>
    <property type="match status" value="1"/>
</dbReference>
<evidence type="ECO:0000313" key="2">
    <source>
        <dbReference type="Proteomes" id="UP000323671"/>
    </source>
</evidence>
<accession>A0A5C1EBN5</accession>
<dbReference type="AlphaFoldDB" id="A0A5C1EBN5"/>
<dbReference type="KEGG" id="otr:OTERR_28840"/>
<keyword evidence="2" id="KW-1185">Reference proteome</keyword>
<name>A0A5C1EBN5_9RHOO</name>
<dbReference type="InterPro" id="IPR050275">
    <property type="entry name" value="PGM_Phosphatase"/>
</dbReference>
<gene>
    <name evidence="1" type="primary">cobC</name>
    <name evidence="1" type="ORF">OTERR_28840</name>
</gene>
<protein>
    <submittedName>
        <fullName evidence="1">Alpha-ribazole phosphatase</fullName>
    </submittedName>
</protein>
<dbReference type="InterPro" id="IPR029033">
    <property type="entry name" value="His_PPase_superfam"/>
</dbReference>
<sequence length="205" mass="21731">MAGTAAPLTLYLIRHPAVATPPGICYGQRDVPLAAPPGAAAERLRTLLPPVALPLYSSPLSRCLALARELHPEPVVDGRLMEMAFGTWEGRTWDEIGPGPLTAWAEDMSDFAPPAGESARMLQGRVLEWLDDLAAEARDHEVAGDVAAGARVVVTHGGVIRALTGAALGLAPADWFRLQVDFAALTVLEWPRAGGAPPRLLALNR</sequence>
<organism evidence="1 2">
    <name type="scientific">Oryzomicrobium terrae</name>
    <dbReference type="NCBI Taxonomy" id="1735038"/>
    <lineage>
        <taxon>Bacteria</taxon>
        <taxon>Pseudomonadati</taxon>
        <taxon>Pseudomonadota</taxon>
        <taxon>Betaproteobacteria</taxon>
        <taxon>Rhodocyclales</taxon>
        <taxon>Rhodocyclaceae</taxon>
        <taxon>Oryzomicrobium</taxon>
    </lineage>
</organism>
<dbReference type="Gene3D" id="3.40.50.1240">
    <property type="entry name" value="Phosphoglycerate mutase-like"/>
    <property type="match status" value="1"/>
</dbReference>
<proteinExistence type="predicted"/>
<dbReference type="PANTHER" id="PTHR48100">
    <property type="entry name" value="BROAD-SPECIFICITY PHOSPHATASE YOR283W-RELATED"/>
    <property type="match status" value="1"/>
</dbReference>
<evidence type="ECO:0000313" key="1">
    <source>
        <dbReference type="EMBL" id="QEL66360.1"/>
    </source>
</evidence>
<dbReference type="RefSeq" id="WP_054621481.1">
    <property type="nucleotide sequence ID" value="NZ_CP022579.1"/>
</dbReference>
<dbReference type="Proteomes" id="UP000323671">
    <property type="component" value="Chromosome"/>
</dbReference>
<dbReference type="InterPro" id="IPR013078">
    <property type="entry name" value="His_Pase_superF_clade-1"/>
</dbReference>
<reference evidence="1 2" key="1">
    <citation type="submission" date="2017-07" db="EMBL/GenBank/DDBJ databases">
        <title>Complete genome sequence of Oryzomicrobium terrae TPP412.</title>
        <authorList>
            <person name="Chiu L.-W."/>
            <person name="Lo K.-J."/>
            <person name="Tsai Y.-M."/>
            <person name="Lin S.-S."/>
            <person name="Kuo C.-H."/>
            <person name="Liu C.-T."/>
        </authorList>
    </citation>
    <scope>NUCLEOTIDE SEQUENCE [LARGE SCALE GENOMIC DNA]</scope>
    <source>
        <strain evidence="1 2">TPP412</strain>
    </source>
</reference>
<dbReference type="SMART" id="SM00855">
    <property type="entry name" value="PGAM"/>
    <property type="match status" value="1"/>
</dbReference>